<feature type="region of interest" description="Disordered" evidence="1">
    <location>
        <begin position="283"/>
        <end position="339"/>
    </location>
</feature>
<dbReference type="Proteomes" id="UP001149090">
    <property type="component" value="Unassembled WGS sequence"/>
</dbReference>
<dbReference type="AlphaFoldDB" id="A0A9Q0RCG8"/>
<keyword evidence="3" id="KW-1185">Reference proteome</keyword>
<feature type="compositionally biased region" description="Basic residues" evidence="1">
    <location>
        <begin position="287"/>
        <end position="298"/>
    </location>
</feature>
<name>A0A9Q0RCG8_ANAIG</name>
<proteinExistence type="predicted"/>
<dbReference type="EMBL" id="JAPDFW010000066">
    <property type="protein sequence ID" value="KAJ5075114.1"/>
    <property type="molecule type" value="Genomic_DNA"/>
</dbReference>
<feature type="region of interest" description="Disordered" evidence="1">
    <location>
        <begin position="55"/>
        <end position="75"/>
    </location>
</feature>
<protein>
    <submittedName>
        <fullName evidence="2">Uncharacterized protein</fullName>
    </submittedName>
</protein>
<comment type="caution">
    <text evidence="2">The sequence shown here is derived from an EMBL/GenBank/DDBJ whole genome shotgun (WGS) entry which is preliminary data.</text>
</comment>
<accession>A0A9Q0RCG8</accession>
<gene>
    <name evidence="2" type="ORF">M0811_07465</name>
</gene>
<evidence type="ECO:0000313" key="2">
    <source>
        <dbReference type="EMBL" id="KAJ5075114.1"/>
    </source>
</evidence>
<evidence type="ECO:0000256" key="1">
    <source>
        <dbReference type="SAM" id="MobiDB-lite"/>
    </source>
</evidence>
<feature type="compositionally biased region" description="Low complexity" evidence="1">
    <location>
        <begin position="301"/>
        <end position="315"/>
    </location>
</feature>
<feature type="compositionally biased region" description="Basic residues" evidence="1">
    <location>
        <begin position="318"/>
        <end position="327"/>
    </location>
</feature>
<reference evidence="2" key="1">
    <citation type="submission" date="2022-10" db="EMBL/GenBank/DDBJ databases">
        <title>Novel sulphate-reducing endosymbionts in the free-living metamonad Anaeramoeba.</title>
        <authorList>
            <person name="Jerlstrom-Hultqvist J."/>
            <person name="Cepicka I."/>
            <person name="Gallot-Lavallee L."/>
            <person name="Salas-Leiva D."/>
            <person name="Curtis B.A."/>
            <person name="Zahonova K."/>
            <person name="Pipaliya S."/>
            <person name="Dacks J."/>
            <person name="Roger A.J."/>
        </authorList>
    </citation>
    <scope>NUCLEOTIDE SEQUENCE</scope>
    <source>
        <strain evidence="2">BMAN</strain>
    </source>
</reference>
<feature type="compositionally biased region" description="Basic and acidic residues" evidence="1">
    <location>
        <begin position="328"/>
        <end position="339"/>
    </location>
</feature>
<sequence>MEIPSQPHHFHSDTILNPFPNFSFHSNKENFEVSPFENTFHSMKENFDISHLEKQEKQQKNLNQQENNKKKRYQENKQDKNTMLIILDYAVNIQEYRGRWSIPDFYDAKAWSLLNGTLLFGEKRWYIDLKQDLVQSGLEILEGIIKELIEQKEFEPPPRLAIYSDGPRQFKSNSYILFLATRMRKIFQKVEIYTFVAYHGKSACDMHFGSIAKNKKSYGDITSVKDLQNYLGSCLKNTQCKILYPRKGSFKVIQRIPDLRKFHLIRRYNDSLWYEEKLPTQEETQKLKKKNPTKKRRKTDSISPKSISQPISKDPLITRRKYNLRKKQAPERFQKFQVS</sequence>
<organism evidence="2 3">
    <name type="scientific">Anaeramoeba ignava</name>
    <name type="common">Anaerobic marine amoeba</name>
    <dbReference type="NCBI Taxonomy" id="1746090"/>
    <lineage>
        <taxon>Eukaryota</taxon>
        <taxon>Metamonada</taxon>
        <taxon>Anaeramoebidae</taxon>
        <taxon>Anaeramoeba</taxon>
    </lineage>
</organism>
<evidence type="ECO:0000313" key="3">
    <source>
        <dbReference type="Proteomes" id="UP001149090"/>
    </source>
</evidence>